<dbReference type="Pfam" id="PF12796">
    <property type="entry name" value="Ank_2"/>
    <property type="match status" value="1"/>
</dbReference>
<feature type="domain" description="Bromo" evidence="7">
    <location>
        <begin position="342"/>
        <end position="414"/>
    </location>
</feature>
<dbReference type="PANTHER" id="PTHR24198">
    <property type="entry name" value="ANKYRIN REPEAT AND PROTEIN KINASE DOMAIN-CONTAINING PROTEIN"/>
    <property type="match status" value="1"/>
</dbReference>
<dbReference type="PRINTS" id="PR00503">
    <property type="entry name" value="BROMODOMAIN"/>
</dbReference>
<sequence length="562" mass="63338">MTTIYAESYINSPIVQAIGAEGTSAVREVLERDFAAYTAANLEANPDLLQSEDYAAKKQSLIDPNTHITPLCQLSRKTQDEAYDIAKMLIVEYKLIDANHVDMMGQTALFYGARDGWSRFCELLAQNGCDPNHQDKLGQTCLFYASREGHHETLETLIAYKADVNLLDTNKQNCLFYAARDGRIEAVQVLIKHGINHSLKDAQRRQAITFAKLKNQTEIVNLLKSLMKPSAPAPKRSLSDRLDMKGLLNNKSSSLEEAKTGVPIIPKSAGRPRKYRLQFRPFEDDANLWIDAPLIKIREFEMRFPELATWDKDAPFAPAATLRNPLIKQWHQVGLTLLSMLAKQEGGYVFERPVDPKKQNCPDYFDIVKNPMSFSCIKAKIRRNAYTNPQEFIDDCQLVFDNCFKYNKPETWIAQIGRNIETFFKAQLNELGFDSFIKKHQLIDMLMDKAKIYVESNDSRGEDVSLADIADTDIPMLDVPPDAPPMFDLTIGADNGGLTNATENTYTQPTSNGSQQNTTDDMTKQDSSNLCGIQVHDNTEAMSKNELDSSDDEDHSEPKHDS</sequence>
<feature type="compositionally biased region" description="Basic and acidic residues" evidence="6">
    <location>
        <begin position="537"/>
        <end position="547"/>
    </location>
</feature>
<dbReference type="PROSITE" id="PS50014">
    <property type="entry name" value="BROMODOMAIN_2"/>
    <property type="match status" value="1"/>
</dbReference>
<name>A0A9W5T9V1_BABOV</name>
<gene>
    <name evidence="8" type="ORF">BaOVIS_016030</name>
</gene>
<dbReference type="SMART" id="SM00297">
    <property type="entry name" value="BROMO"/>
    <property type="match status" value="1"/>
</dbReference>
<dbReference type="InterPro" id="IPR001487">
    <property type="entry name" value="Bromodomain"/>
</dbReference>
<dbReference type="AlphaFoldDB" id="A0A9W5T9V1"/>
<evidence type="ECO:0000256" key="3">
    <source>
        <dbReference type="ARBA" id="ARBA00023117"/>
    </source>
</evidence>
<evidence type="ECO:0000313" key="8">
    <source>
        <dbReference type="EMBL" id="GFE54199.1"/>
    </source>
</evidence>
<dbReference type="SUPFAM" id="SSF48403">
    <property type="entry name" value="Ankyrin repeat"/>
    <property type="match status" value="1"/>
</dbReference>
<feature type="repeat" description="ANK" evidence="4">
    <location>
        <begin position="137"/>
        <end position="169"/>
    </location>
</feature>
<dbReference type="PROSITE" id="PS00633">
    <property type="entry name" value="BROMODOMAIN_1"/>
    <property type="match status" value="1"/>
</dbReference>
<reference evidence="8" key="1">
    <citation type="submission" date="2019-12" db="EMBL/GenBank/DDBJ databases">
        <title>Genome sequence of Babesia ovis.</title>
        <authorList>
            <person name="Yamagishi J."/>
            <person name="Sevinc F."/>
            <person name="Xuan X."/>
        </authorList>
    </citation>
    <scope>NUCLEOTIDE SEQUENCE</scope>
    <source>
        <strain evidence="8">Selcuk</strain>
    </source>
</reference>
<dbReference type="PANTHER" id="PTHR24198:SF165">
    <property type="entry name" value="ANKYRIN REPEAT-CONTAINING PROTEIN-RELATED"/>
    <property type="match status" value="1"/>
</dbReference>
<evidence type="ECO:0000256" key="2">
    <source>
        <dbReference type="ARBA" id="ARBA00023043"/>
    </source>
</evidence>
<dbReference type="PROSITE" id="PS50297">
    <property type="entry name" value="ANK_REP_REGION"/>
    <property type="match status" value="1"/>
</dbReference>
<evidence type="ECO:0000256" key="6">
    <source>
        <dbReference type="SAM" id="MobiDB-lite"/>
    </source>
</evidence>
<dbReference type="SMART" id="SM00248">
    <property type="entry name" value="ANK"/>
    <property type="match status" value="3"/>
</dbReference>
<dbReference type="InterPro" id="IPR002110">
    <property type="entry name" value="Ankyrin_rpt"/>
</dbReference>
<evidence type="ECO:0000259" key="7">
    <source>
        <dbReference type="PROSITE" id="PS50014"/>
    </source>
</evidence>
<feature type="region of interest" description="Disordered" evidence="6">
    <location>
        <begin position="490"/>
        <end position="562"/>
    </location>
</feature>
<keyword evidence="9" id="KW-1185">Reference proteome</keyword>
<evidence type="ECO:0000256" key="5">
    <source>
        <dbReference type="PROSITE-ProRule" id="PRU00035"/>
    </source>
</evidence>
<proteinExistence type="predicted"/>
<dbReference type="InterPro" id="IPR036427">
    <property type="entry name" value="Bromodomain-like_sf"/>
</dbReference>
<comment type="caution">
    <text evidence="8">The sequence shown here is derived from an EMBL/GenBank/DDBJ whole genome shotgun (WGS) entry which is preliminary data.</text>
</comment>
<evidence type="ECO:0000313" key="9">
    <source>
        <dbReference type="Proteomes" id="UP001057455"/>
    </source>
</evidence>
<keyword evidence="3 5" id="KW-0103">Bromodomain</keyword>
<organism evidence="8 9">
    <name type="scientific">Babesia ovis</name>
    <dbReference type="NCBI Taxonomy" id="5869"/>
    <lineage>
        <taxon>Eukaryota</taxon>
        <taxon>Sar</taxon>
        <taxon>Alveolata</taxon>
        <taxon>Apicomplexa</taxon>
        <taxon>Aconoidasida</taxon>
        <taxon>Piroplasmida</taxon>
        <taxon>Babesiidae</taxon>
        <taxon>Babesia</taxon>
    </lineage>
</organism>
<dbReference type="Proteomes" id="UP001057455">
    <property type="component" value="Unassembled WGS sequence"/>
</dbReference>
<dbReference type="CDD" id="cd04369">
    <property type="entry name" value="Bromodomain"/>
    <property type="match status" value="1"/>
</dbReference>
<dbReference type="InterPro" id="IPR018359">
    <property type="entry name" value="Bromodomain_CS"/>
</dbReference>
<dbReference type="EMBL" id="BLIY01000010">
    <property type="protein sequence ID" value="GFE54199.1"/>
    <property type="molecule type" value="Genomic_DNA"/>
</dbReference>
<keyword evidence="2 4" id="KW-0040">ANK repeat</keyword>
<dbReference type="InterPro" id="IPR036770">
    <property type="entry name" value="Ankyrin_rpt-contain_sf"/>
</dbReference>
<feature type="repeat" description="ANK" evidence="4">
    <location>
        <begin position="170"/>
        <end position="202"/>
    </location>
</feature>
<evidence type="ECO:0000256" key="1">
    <source>
        <dbReference type="ARBA" id="ARBA00022737"/>
    </source>
</evidence>
<dbReference type="OrthoDB" id="448960at2759"/>
<evidence type="ECO:0000256" key="4">
    <source>
        <dbReference type="PROSITE-ProRule" id="PRU00023"/>
    </source>
</evidence>
<keyword evidence="1" id="KW-0677">Repeat</keyword>
<dbReference type="SUPFAM" id="SSF47370">
    <property type="entry name" value="Bromodomain"/>
    <property type="match status" value="1"/>
</dbReference>
<dbReference type="PROSITE" id="PS50088">
    <property type="entry name" value="ANK_REPEAT"/>
    <property type="match status" value="2"/>
</dbReference>
<dbReference type="Gene3D" id="1.20.920.10">
    <property type="entry name" value="Bromodomain-like"/>
    <property type="match status" value="1"/>
</dbReference>
<dbReference type="Pfam" id="PF00439">
    <property type="entry name" value="Bromodomain"/>
    <property type="match status" value="1"/>
</dbReference>
<accession>A0A9W5T9V1</accession>
<dbReference type="Gene3D" id="1.25.40.20">
    <property type="entry name" value="Ankyrin repeat-containing domain"/>
    <property type="match status" value="1"/>
</dbReference>
<protein>
    <submittedName>
        <fullName evidence="8">Bromodomain containing protein</fullName>
    </submittedName>
</protein>
<feature type="compositionally biased region" description="Polar residues" evidence="6">
    <location>
        <begin position="497"/>
        <end position="531"/>
    </location>
</feature>